<gene>
    <name evidence="3" type="ORF">NA56DRAFT_708859</name>
</gene>
<dbReference type="EMBL" id="KZ613506">
    <property type="protein sequence ID" value="PMD16308.1"/>
    <property type="molecule type" value="Genomic_DNA"/>
</dbReference>
<keyword evidence="2" id="KW-0812">Transmembrane</keyword>
<keyword evidence="4" id="KW-1185">Reference proteome</keyword>
<sequence length="212" mass="24264">MPPRPQQIQHEGEGRWDSGIFALLLWQFTGALLVECYMVFGIWVGHCFAQDCRPLESDDMYRSPNSVTDFVRLTENNSIFISIIILNFLMLVLIWNEMLLWTQDSLFVNRFLVSELGKMMLVLPFPVFVALEFFWASNKWNALSWAFWSLIVIPGPYFLALIIAVVAKYQTGRTVQASDEERRPLFARHDGPASPEAETRGAALQEPSITSL</sequence>
<feature type="transmembrane region" description="Helical" evidence="2">
    <location>
        <begin position="142"/>
        <end position="167"/>
    </location>
</feature>
<accession>A0A2J6PQK1</accession>
<reference evidence="3 4" key="1">
    <citation type="submission" date="2016-05" db="EMBL/GenBank/DDBJ databases">
        <title>A degradative enzymes factory behind the ericoid mycorrhizal symbiosis.</title>
        <authorList>
            <consortium name="DOE Joint Genome Institute"/>
            <person name="Martino E."/>
            <person name="Morin E."/>
            <person name="Grelet G."/>
            <person name="Kuo A."/>
            <person name="Kohler A."/>
            <person name="Daghino S."/>
            <person name="Barry K."/>
            <person name="Choi C."/>
            <person name="Cichocki N."/>
            <person name="Clum A."/>
            <person name="Copeland A."/>
            <person name="Hainaut M."/>
            <person name="Haridas S."/>
            <person name="Labutti K."/>
            <person name="Lindquist E."/>
            <person name="Lipzen A."/>
            <person name="Khouja H.-R."/>
            <person name="Murat C."/>
            <person name="Ohm R."/>
            <person name="Olson A."/>
            <person name="Spatafora J."/>
            <person name="Veneault-Fourrey C."/>
            <person name="Henrissat B."/>
            <person name="Grigoriev I."/>
            <person name="Martin F."/>
            <person name="Perotto S."/>
        </authorList>
    </citation>
    <scope>NUCLEOTIDE SEQUENCE [LARGE SCALE GENOMIC DNA]</scope>
    <source>
        <strain evidence="3 4">UAMH 7357</strain>
    </source>
</reference>
<keyword evidence="2" id="KW-1133">Transmembrane helix</keyword>
<keyword evidence="2" id="KW-0472">Membrane</keyword>
<name>A0A2J6PQK1_9HELO</name>
<evidence type="ECO:0000256" key="2">
    <source>
        <dbReference type="SAM" id="Phobius"/>
    </source>
</evidence>
<feature type="region of interest" description="Disordered" evidence="1">
    <location>
        <begin position="187"/>
        <end position="212"/>
    </location>
</feature>
<evidence type="ECO:0000313" key="4">
    <source>
        <dbReference type="Proteomes" id="UP000235672"/>
    </source>
</evidence>
<evidence type="ECO:0000256" key="1">
    <source>
        <dbReference type="SAM" id="MobiDB-lite"/>
    </source>
</evidence>
<dbReference type="Proteomes" id="UP000235672">
    <property type="component" value="Unassembled WGS sequence"/>
</dbReference>
<proteinExistence type="predicted"/>
<feature type="transmembrane region" description="Helical" evidence="2">
    <location>
        <begin position="78"/>
        <end position="95"/>
    </location>
</feature>
<evidence type="ECO:0000313" key="3">
    <source>
        <dbReference type="EMBL" id="PMD16308.1"/>
    </source>
</evidence>
<feature type="transmembrane region" description="Helical" evidence="2">
    <location>
        <begin position="20"/>
        <end position="44"/>
    </location>
</feature>
<feature type="transmembrane region" description="Helical" evidence="2">
    <location>
        <begin position="116"/>
        <end position="136"/>
    </location>
</feature>
<dbReference type="AlphaFoldDB" id="A0A2J6PQK1"/>
<protein>
    <submittedName>
        <fullName evidence="3">Uncharacterized protein</fullName>
    </submittedName>
</protein>
<organism evidence="3 4">
    <name type="scientific">Hyaloscypha hepaticicola</name>
    <dbReference type="NCBI Taxonomy" id="2082293"/>
    <lineage>
        <taxon>Eukaryota</taxon>
        <taxon>Fungi</taxon>
        <taxon>Dikarya</taxon>
        <taxon>Ascomycota</taxon>
        <taxon>Pezizomycotina</taxon>
        <taxon>Leotiomycetes</taxon>
        <taxon>Helotiales</taxon>
        <taxon>Hyaloscyphaceae</taxon>
        <taxon>Hyaloscypha</taxon>
    </lineage>
</organism>